<protein>
    <submittedName>
        <fullName evidence="1">Uncharacterized protein</fullName>
    </submittedName>
</protein>
<evidence type="ECO:0000313" key="2">
    <source>
        <dbReference type="Proteomes" id="UP000014065"/>
    </source>
</evidence>
<evidence type="ECO:0000313" key="1">
    <source>
        <dbReference type="EMBL" id="EPA06628.1"/>
    </source>
</evidence>
<organism evidence="1 2">
    <name type="scientific">Candidatus Nitrosarchaeum limnium BG20</name>
    <dbReference type="NCBI Taxonomy" id="859192"/>
    <lineage>
        <taxon>Archaea</taxon>
        <taxon>Nitrososphaerota</taxon>
        <taxon>Nitrososphaeria</taxon>
        <taxon>Nitrosopumilales</taxon>
        <taxon>Nitrosopumilaceae</taxon>
        <taxon>Nitrosarchaeum</taxon>
    </lineage>
</organism>
<dbReference type="AlphaFoldDB" id="S2E7C7"/>
<dbReference type="RefSeq" id="WP_238527431.1">
    <property type="nucleotide sequence ID" value="NZ_AHJG01000027.1"/>
</dbReference>
<dbReference type="PATRIC" id="fig|859192.6.peg.238"/>
<comment type="caution">
    <text evidence="1">The sequence shown here is derived from an EMBL/GenBank/DDBJ whole genome shotgun (WGS) entry which is preliminary data.</text>
</comment>
<proteinExistence type="predicted"/>
<sequence>MQVNVKETEKITSMPPSMLVSATYDNITRTAVLKFYEPISQKLILWNDETGHKPYCYSRLAPDELDFSTRKRRYFRNQISKET</sequence>
<reference evidence="1 2" key="1">
    <citation type="journal article" date="2012" name="J. Bacteriol.">
        <title>Genome Sequence of "Candidatus Nitrosoarchaeum limnia" BG20, a Low-Salinity Ammonia-Oxidizing Archaeon from the San Francisco Bay Estuary.</title>
        <authorList>
            <person name="Mosier A.C."/>
            <person name="Allen E.E."/>
            <person name="Kim M."/>
            <person name="Ferriera S."/>
            <person name="Francis C.A."/>
        </authorList>
    </citation>
    <scope>NUCLEOTIDE SEQUENCE [LARGE SCALE GENOMIC DNA]</scope>
    <source>
        <strain evidence="1 2">BG20</strain>
    </source>
</reference>
<gene>
    <name evidence="1" type="ORF">BG20_I1597</name>
</gene>
<keyword evidence="2" id="KW-1185">Reference proteome</keyword>
<dbReference type="EMBL" id="AHJG01000027">
    <property type="protein sequence ID" value="EPA06628.1"/>
    <property type="molecule type" value="Genomic_DNA"/>
</dbReference>
<name>S2E7C7_9ARCH</name>
<dbReference type="Proteomes" id="UP000014065">
    <property type="component" value="Unassembled WGS sequence"/>
</dbReference>
<accession>S2E7C7</accession>